<dbReference type="PANTHER" id="PTHR43808">
    <property type="entry name" value="ACETYLORNITHINE DEACETYLASE"/>
    <property type="match status" value="1"/>
</dbReference>
<feature type="domain" description="Peptidase M20 dimerisation" evidence="7">
    <location>
        <begin position="176"/>
        <end position="282"/>
    </location>
</feature>
<proteinExistence type="inferred from homology"/>
<dbReference type="InterPro" id="IPR002933">
    <property type="entry name" value="Peptidase_M20"/>
</dbReference>
<evidence type="ECO:0000256" key="2">
    <source>
        <dbReference type="ARBA" id="ARBA00006247"/>
    </source>
</evidence>
<keyword evidence="3" id="KW-0479">Metal-binding</keyword>
<dbReference type="AlphaFoldDB" id="A0A1A9KBZ1"/>
<dbReference type="EMBL" id="CP015878">
    <property type="protein sequence ID" value="ANI15316.1"/>
    <property type="molecule type" value="Genomic_DNA"/>
</dbReference>
<protein>
    <submittedName>
        <fullName evidence="8">Peptidase M20</fullName>
    </submittedName>
</protein>
<dbReference type="GO" id="GO:0046872">
    <property type="term" value="F:metal ion binding"/>
    <property type="evidence" value="ECO:0007669"/>
    <property type="project" value="UniProtKB-KW"/>
</dbReference>
<dbReference type="SUPFAM" id="SSF55031">
    <property type="entry name" value="Bacterial exopeptidase dimerisation domain"/>
    <property type="match status" value="1"/>
</dbReference>
<sequence>MSDIDNTLLLDLSRRLIQLVTFDPPGNELPAAQLVASVLADFGIESELQSIGENRANVVARIKGKGQRPALIFSAHLDTISVNEAEWSVPPFGALVKDGRLYGRGATDMKAALAAMVVAGIAMQQRKDELQGDLILAFSAAENSSCLGAKHLVESGALAGAGALLVSEPTSLDVFTAEKGALWIRATAKGEYGHNAFSADRTGDRGSAILRMAEFLCRVRDLKLQAPVHPMLGSPTVNVGMIEGGISWPLIAPECHACIDIRTVPGLTADDVVQQFQAIAGPHVSLEVVDEKPPIDTPLEHPFVSLCVSSVTAERGAEPVVTGVSYYSDAAVIAPALNVPMVIIGPGEVGKSGSVDEYVELDKLEASARIFADIALRYLA</sequence>
<keyword evidence="4" id="KW-0378">Hydrolase</keyword>
<dbReference type="Gene3D" id="3.30.70.360">
    <property type="match status" value="1"/>
</dbReference>
<dbReference type="CDD" id="cd08659">
    <property type="entry name" value="M20_ArgE_DapE-like"/>
    <property type="match status" value="1"/>
</dbReference>
<dbReference type="Proteomes" id="UP000077748">
    <property type="component" value="Chromosome"/>
</dbReference>
<reference evidence="8 9" key="1">
    <citation type="submission" date="2016-05" db="EMBL/GenBank/DDBJ databases">
        <title>Genome Sequence of Pseudomonas citronellolis Strain SJTE-3, an Estrogens and Persistent Organic Pollutants degradation strain.</title>
        <authorList>
            <person name="Liang R."/>
        </authorList>
    </citation>
    <scope>NUCLEOTIDE SEQUENCE [LARGE SCALE GENOMIC DNA]</scope>
    <source>
        <strain evidence="8 9">SJTE-3</strain>
    </source>
</reference>
<dbReference type="SUPFAM" id="SSF53187">
    <property type="entry name" value="Zn-dependent exopeptidases"/>
    <property type="match status" value="1"/>
</dbReference>
<comment type="similarity">
    <text evidence="2">Belongs to the peptidase M20A family.</text>
</comment>
<evidence type="ECO:0000256" key="4">
    <source>
        <dbReference type="ARBA" id="ARBA00022801"/>
    </source>
</evidence>
<evidence type="ECO:0000259" key="7">
    <source>
        <dbReference type="Pfam" id="PF07687"/>
    </source>
</evidence>
<name>A0A1A9KBZ1_9PSED</name>
<dbReference type="InterPro" id="IPR036264">
    <property type="entry name" value="Bact_exopeptidase_dim_dom"/>
</dbReference>
<dbReference type="InterPro" id="IPR050072">
    <property type="entry name" value="Peptidase_M20A"/>
</dbReference>
<dbReference type="InterPro" id="IPR011650">
    <property type="entry name" value="Peptidase_M20_dimer"/>
</dbReference>
<dbReference type="Pfam" id="PF07687">
    <property type="entry name" value="M20_dimer"/>
    <property type="match status" value="1"/>
</dbReference>
<keyword evidence="5" id="KW-0862">Zinc</keyword>
<evidence type="ECO:0000256" key="5">
    <source>
        <dbReference type="ARBA" id="ARBA00022833"/>
    </source>
</evidence>
<accession>A0A1A9KBZ1</accession>
<evidence type="ECO:0000313" key="8">
    <source>
        <dbReference type="EMBL" id="ANI15316.1"/>
    </source>
</evidence>
<gene>
    <name evidence="8" type="ORF">A9C11_15590</name>
</gene>
<dbReference type="GO" id="GO:0016787">
    <property type="term" value="F:hydrolase activity"/>
    <property type="evidence" value="ECO:0007669"/>
    <property type="project" value="UniProtKB-KW"/>
</dbReference>
<keyword evidence="6" id="KW-0170">Cobalt</keyword>
<comment type="cofactor">
    <cofactor evidence="1">
        <name>Zn(2+)</name>
        <dbReference type="ChEBI" id="CHEBI:29105"/>
    </cofactor>
</comment>
<evidence type="ECO:0000256" key="6">
    <source>
        <dbReference type="ARBA" id="ARBA00023285"/>
    </source>
</evidence>
<evidence type="ECO:0000313" key="9">
    <source>
        <dbReference type="Proteomes" id="UP000077748"/>
    </source>
</evidence>
<dbReference type="PANTHER" id="PTHR43808:SF8">
    <property type="entry name" value="PEPTIDASE M20 DIMERISATION DOMAIN-CONTAINING PROTEIN"/>
    <property type="match status" value="1"/>
</dbReference>
<organism evidence="8 9">
    <name type="scientific">Pseudomonas citronellolis</name>
    <dbReference type="NCBI Taxonomy" id="53408"/>
    <lineage>
        <taxon>Bacteria</taxon>
        <taxon>Pseudomonadati</taxon>
        <taxon>Pseudomonadota</taxon>
        <taxon>Gammaproteobacteria</taxon>
        <taxon>Pseudomonadales</taxon>
        <taxon>Pseudomonadaceae</taxon>
        <taxon>Pseudomonas</taxon>
    </lineage>
</organism>
<dbReference type="Gene3D" id="3.40.630.10">
    <property type="entry name" value="Zn peptidases"/>
    <property type="match status" value="1"/>
</dbReference>
<dbReference type="Pfam" id="PF01546">
    <property type="entry name" value="Peptidase_M20"/>
    <property type="match status" value="1"/>
</dbReference>
<evidence type="ECO:0000256" key="3">
    <source>
        <dbReference type="ARBA" id="ARBA00022723"/>
    </source>
</evidence>
<evidence type="ECO:0000256" key="1">
    <source>
        <dbReference type="ARBA" id="ARBA00001947"/>
    </source>
</evidence>
<dbReference type="RefSeq" id="WP_009621920.1">
    <property type="nucleotide sequence ID" value="NZ_BDGS01000001.1"/>
</dbReference>